<evidence type="ECO:0000256" key="1">
    <source>
        <dbReference type="SAM" id="MobiDB-lite"/>
    </source>
</evidence>
<keyword evidence="2" id="KW-0812">Transmembrane</keyword>
<feature type="region of interest" description="Disordered" evidence="1">
    <location>
        <begin position="77"/>
        <end position="103"/>
    </location>
</feature>
<dbReference type="PATRIC" id="fig|1227496.3.peg.1288"/>
<name>L9Y3S6_9EURY</name>
<proteinExistence type="predicted"/>
<evidence type="ECO:0000313" key="4">
    <source>
        <dbReference type="Proteomes" id="UP000011632"/>
    </source>
</evidence>
<comment type="caution">
    <text evidence="3">The sequence shown here is derived from an EMBL/GenBank/DDBJ whole genome shotgun (WGS) entry which is preliminary data.</text>
</comment>
<feature type="transmembrane region" description="Helical" evidence="2">
    <location>
        <begin position="7"/>
        <end position="29"/>
    </location>
</feature>
<evidence type="ECO:0000313" key="3">
    <source>
        <dbReference type="EMBL" id="ELY68705.1"/>
    </source>
</evidence>
<evidence type="ECO:0000256" key="2">
    <source>
        <dbReference type="SAM" id="Phobius"/>
    </source>
</evidence>
<sequence>MTGPGILWLLQTAAGFSMAGPMFVVGVGFLRDGRLVGGLGFLALGAIALSFPTYLLNRIGGPKTWLRRVVGRVRRDTTDNGAETDSVSERASKDSSLLERLQR</sequence>
<keyword evidence="2" id="KW-1133">Transmembrane helix</keyword>
<dbReference type="AlphaFoldDB" id="L9Y3S6"/>
<gene>
    <name evidence="3" type="ORF">C489_06378</name>
</gene>
<dbReference type="OrthoDB" id="157531at2157"/>
<feature type="compositionally biased region" description="Basic and acidic residues" evidence="1">
    <location>
        <begin position="87"/>
        <end position="103"/>
    </location>
</feature>
<feature type="transmembrane region" description="Helical" evidence="2">
    <location>
        <begin position="35"/>
        <end position="57"/>
    </location>
</feature>
<dbReference type="STRING" id="1227496.C489_06378"/>
<reference evidence="3 4" key="1">
    <citation type="journal article" date="2014" name="PLoS Genet.">
        <title>Phylogenetically driven sequencing of extremely halophilic archaea reveals strategies for static and dynamic osmo-response.</title>
        <authorList>
            <person name="Becker E.A."/>
            <person name="Seitzer P.M."/>
            <person name="Tritt A."/>
            <person name="Larsen D."/>
            <person name="Krusor M."/>
            <person name="Yao A.I."/>
            <person name="Wu D."/>
            <person name="Madern D."/>
            <person name="Eisen J.A."/>
            <person name="Darling A.E."/>
            <person name="Facciotti M.T."/>
        </authorList>
    </citation>
    <scope>NUCLEOTIDE SEQUENCE [LARGE SCALE GENOMIC DNA]</scope>
    <source>
        <strain evidence="3 4">JCM 10478</strain>
    </source>
</reference>
<keyword evidence="2" id="KW-0472">Membrane</keyword>
<keyword evidence="4" id="KW-1185">Reference proteome</keyword>
<organism evidence="3 4">
    <name type="scientific">Natrinema versiforme JCM 10478</name>
    <dbReference type="NCBI Taxonomy" id="1227496"/>
    <lineage>
        <taxon>Archaea</taxon>
        <taxon>Methanobacteriati</taxon>
        <taxon>Methanobacteriota</taxon>
        <taxon>Stenosarchaea group</taxon>
        <taxon>Halobacteria</taxon>
        <taxon>Halobacteriales</taxon>
        <taxon>Natrialbaceae</taxon>
        <taxon>Natrinema</taxon>
    </lineage>
</organism>
<dbReference type="EMBL" id="AOID01000021">
    <property type="protein sequence ID" value="ELY68705.1"/>
    <property type="molecule type" value="Genomic_DNA"/>
</dbReference>
<protein>
    <submittedName>
        <fullName evidence="3">Uncharacterized protein</fullName>
    </submittedName>
</protein>
<accession>L9Y3S6</accession>
<dbReference type="Proteomes" id="UP000011632">
    <property type="component" value="Unassembled WGS sequence"/>
</dbReference>
<dbReference type="RefSeq" id="WP_006430331.1">
    <property type="nucleotide sequence ID" value="NZ_AOID01000021.1"/>
</dbReference>